<organism evidence="2 3">
    <name type="scientific">Laspinema palackyanum D2a</name>
    <dbReference type="NCBI Taxonomy" id="2953684"/>
    <lineage>
        <taxon>Bacteria</taxon>
        <taxon>Bacillati</taxon>
        <taxon>Cyanobacteriota</taxon>
        <taxon>Cyanophyceae</taxon>
        <taxon>Oscillatoriophycideae</taxon>
        <taxon>Oscillatoriales</taxon>
        <taxon>Laspinemataceae</taxon>
        <taxon>Laspinema</taxon>
        <taxon>Laspinema palackyanum</taxon>
    </lineage>
</organism>
<dbReference type="CDD" id="cd00093">
    <property type="entry name" value="HTH_XRE"/>
    <property type="match status" value="1"/>
</dbReference>
<evidence type="ECO:0000259" key="1">
    <source>
        <dbReference type="PROSITE" id="PS50943"/>
    </source>
</evidence>
<dbReference type="SUPFAM" id="SSF47413">
    <property type="entry name" value="lambda repressor-like DNA-binding domains"/>
    <property type="match status" value="1"/>
</dbReference>
<proteinExistence type="predicted"/>
<dbReference type="PROSITE" id="PS50943">
    <property type="entry name" value="HTH_CROC1"/>
    <property type="match status" value="1"/>
</dbReference>
<keyword evidence="3" id="KW-1185">Reference proteome</keyword>
<dbReference type="Proteomes" id="UP001525890">
    <property type="component" value="Unassembled WGS sequence"/>
</dbReference>
<comment type="caution">
    <text evidence="2">The sequence shown here is derived from an EMBL/GenBank/DDBJ whole genome shotgun (WGS) entry which is preliminary data.</text>
</comment>
<dbReference type="Gene3D" id="1.10.260.40">
    <property type="entry name" value="lambda repressor-like DNA-binding domains"/>
    <property type="match status" value="1"/>
</dbReference>
<gene>
    <name evidence="2" type="ORF">NG799_06415</name>
</gene>
<name>A0ABT2MMI7_9CYAN</name>
<accession>A0ABT2MMI7</accession>
<dbReference type="EMBL" id="JAMXFF010000006">
    <property type="protein sequence ID" value="MCT7965964.1"/>
    <property type="molecule type" value="Genomic_DNA"/>
</dbReference>
<sequence>MTPSTLQIPELVRALRKRLNLSQEKFVARVKVSFQTVNRWERGHAKPSPMAMTLIELQLWQMGERGADLLEPYSSK</sequence>
<dbReference type="Pfam" id="PF01381">
    <property type="entry name" value="HTH_3"/>
    <property type="match status" value="1"/>
</dbReference>
<dbReference type="InterPro" id="IPR010982">
    <property type="entry name" value="Lambda_DNA-bd_dom_sf"/>
</dbReference>
<dbReference type="RefSeq" id="WP_368005616.1">
    <property type="nucleotide sequence ID" value="NZ_JAMXFF010000006.1"/>
</dbReference>
<evidence type="ECO:0000313" key="3">
    <source>
        <dbReference type="Proteomes" id="UP001525890"/>
    </source>
</evidence>
<reference evidence="2 3" key="1">
    <citation type="journal article" date="2022" name="Front. Microbiol.">
        <title>High genomic differentiation and limited gene flow indicate recent cryptic speciation within the genus Laspinema (cyanobacteria).</title>
        <authorList>
            <person name="Stanojkovic A."/>
            <person name="Skoupy S."/>
            <person name="Skaloud P."/>
            <person name="Dvorak P."/>
        </authorList>
    </citation>
    <scope>NUCLEOTIDE SEQUENCE [LARGE SCALE GENOMIC DNA]</scope>
    <source>
        <strain evidence="2 3">D2a</strain>
    </source>
</reference>
<evidence type="ECO:0000313" key="2">
    <source>
        <dbReference type="EMBL" id="MCT7965964.1"/>
    </source>
</evidence>
<protein>
    <submittedName>
        <fullName evidence="2">Helix-turn-helix domain-containing protein</fullName>
    </submittedName>
</protein>
<feature type="domain" description="HTH cro/C1-type" evidence="1">
    <location>
        <begin position="12"/>
        <end position="48"/>
    </location>
</feature>
<dbReference type="InterPro" id="IPR001387">
    <property type="entry name" value="Cro/C1-type_HTH"/>
</dbReference>
<dbReference type="SMART" id="SM00530">
    <property type="entry name" value="HTH_XRE"/>
    <property type="match status" value="1"/>
</dbReference>